<comment type="caution">
    <text evidence="4">The sequence shown here is derived from an EMBL/GenBank/DDBJ whole genome shotgun (WGS) entry which is preliminary data.</text>
</comment>
<feature type="transmembrane region" description="Helical" evidence="2">
    <location>
        <begin position="7"/>
        <end position="25"/>
    </location>
</feature>
<evidence type="ECO:0000256" key="1">
    <source>
        <dbReference type="SAM" id="MobiDB-lite"/>
    </source>
</evidence>
<dbReference type="GO" id="GO:0005509">
    <property type="term" value="F:calcium ion binding"/>
    <property type="evidence" value="ECO:0007669"/>
    <property type="project" value="InterPro"/>
</dbReference>
<dbReference type="InterPro" id="IPR002126">
    <property type="entry name" value="Cadherin-like_dom"/>
</dbReference>
<keyword evidence="5" id="KW-1185">Reference proteome</keyword>
<reference evidence="4 5" key="1">
    <citation type="submission" date="2019-02" db="EMBL/GenBank/DDBJ databases">
        <title>Deep-cultivation of Planctomycetes and their phenomic and genomic characterization uncovers novel biology.</title>
        <authorList>
            <person name="Wiegand S."/>
            <person name="Jogler M."/>
            <person name="Boedeker C."/>
            <person name="Pinto D."/>
            <person name="Vollmers J."/>
            <person name="Rivas-Marin E."/>
            <person name="Kohn T."/>
            <person name="Peeters S.H."/>
            <person name="Heuer A."/>
            <person name="Rast P."/>
            <person name="Oberbeckmann S."/>
            <person name="Bunk B."/>
            <person name="Jeske O."/>
            <person name="Meyerdierks A."/>
            <person name="Storesund J.E."/>
            <person name="Kallscheuer N."/>
            <person name="Luecker S."/>
            <person name="Lage O.M."/>
            <person name="Pohl T."/>
            <person name="Merkel B.J."/>
            <person name="Hornburger P."/>
            <person name="Mueller R.-W."/>
            <person name="Bruemmer F."/>
            <person name="Labrenz M."/>
            <person name="Spormann A.M."/>
            <person name="Op Den Camp H."/>
            <person name="Overmann J."/>
            <person name="Amann R."/>
            <person name="Jetten M.S.M."/>
            <person name="Mascher T."/>
            <person name="Medema M.H."/>
            <person name="Devos D.P."/>
            <person name="Kaster A.-K."/>
            <person name="Ovreas L."/>
            <person name="Rohde M."/>
            <person name="Galperin M.Y."/>
            <person name="Jogler C."/>
        </authorList>
    </citation>
    <scope>NUCLEOTIDE SEQUENCE [LARGE SCALE GENOMIC DNA]</scope>
    <source>
        <strain evidence="4 5">Q31b</strain>
    </source>
</reference>
<evidence type="ECO:0000259" key="3">
    <source>
        <dbReference type="PROSITE" id="PS50268"/>
    </source>
</evidence>
<keyword evidence="2" id="KW-0812">Transmembrane</keyword>
<organism evidence="4 5">
    <name type="scientific">Novipirellula aureliae</name>
    <dbReference type="NCBI Taxonomy" id="2527966"/>
    <lineage>
        <taxon>Bacteria</taxon>
        <taxon>Pseudomonadati</taxon>
        <taxon>Planctomycetota</taxon>
        <taxon>Planctomycetia</taxon>
        <taxon>Pirellulales</taxon>
        <taxon>Pirellulaceae</taxon>
        <taxon>Novipirellula</taxon>
    </lineage>
</organism>
<dbReference type="Proteomes" id="UP000315471">
    <property type="component" value="Unassembled WGS sequence"/>
</dbReference>
<accession>A0A5C6E3C4</accession>
<evidence type="ECO:0000256" key="2">
    <source>
        <dbReference type="SAM" id="Phobius"/>
    </source>
</evidence>
<evidence type="ECO:0000313" key="5">
    <source>
        <dbReference type="Proteomes" id="UP000315471"/>
    </source>
</evidence>
<name>A0A5C6E3C4_9BACT</name>
<dbReference type="OrthoDB" id="278280at2"/>
<dbReference type="InterPro" id="IPR015919">
    <property type="entry name" value="Cadherin-like_sf"/>
</dbReference>
<dbReference type="Gene3D" id="2.60.40.60">
    <property type="entry name" value="Cadherins"/>
    <property type="match status" value="1"/>
</dbReference>
<dbReference type="CDD" id="cd11304">
    <property type="entry name" value="Cadherin_repeat"/>
    <property type="match status" value="1"/>
</dbReference>
<feature type="domain" description="Cadherin" evidence="3">
    <location>
        <begin position="231"/>
        <end position="318"/>
    </location>
</feature>
<proteinExistence type="predicted"/>
<evidence type="ECO:0000313" key="4">
    <source>
        <dbReference type="EMBL" id="TWU43185.1"/>
    </source>
</evidence>
<dbReference type="AlphaFoldDB" id="A0A5C6E3C4"/>
<feature type="compositionally biased region" description="Acidic residues" evidence="1">
    <location>
        <begin position="419"/>
        <end position="435"/>
    </location>
</feature>
<dbReference type="GO" id="GO:0007156">
    <property type="term" value="P:homophilic cell adhesion via plasma membrane adhesion molecules"/>
    <property type="evidence" value="ECO:0007669"/>
    <property type="project" value="InterPro"/>
</dbReference>
<dbReference type="SUPFAM" id="SSF49313">
    <property type="entry name" value="Cadherin-like"/>
    <property type="match status" value="1"/>
</dbReference>
<sequence>MSKRERILSMAVGSLLLLFVVQWGINKYRAAVRTRTNLITQLREENAEQQQTLLEGAYAENQMDEYIARSLPSNRERAQSDYQSWLLEMLGSVSVSDPRVNPTTVTPSGDLYNRFSYSVDGGTDLPSLVGLLHSFYSKDYLHGISKMTINPARDRSGMLDVKMSIDVLALSAAPSDTKPVASHSWRTEPDVSVYLDPILNRNFYEPPNQAPVFDGRKTIEAIVGKSSTTPLTFKDPEGHRLRYELISKSDQKGTLEQVIGQSTVKLDPRTGTVSIRSNEKREFNLLVRAVDDGYPSRVSEQTLTVRIVDPPPPPKPVEKFKFDDAKQTVLTALVQGRQNWTAWLNIRTRGETLKLAVGDTFDIGSLKGSVVEVTPKYVVLESDGKRFELTPAGILAEAAKTAKSIPQAQMDPSIKPSDEEGVAEETEIEEATSEEGAILDEEAVIINQTVAESR</sequence>
<gene>
    <name evidence="4" type="ORF">Q31b_22230</name>
</gene>
<protein>
    <recommendedName>
        <fullName evidence="3">Cadherin domain-containing protein</fullName>
    </recommendedName>
</protein>
<feature type="region of interest" description="Disordered" evidence="1">
    <location>
        <begin position="405"/>
        <end position="435"/>
    </location>
</feature>
<dbReference type="PROSITE" id="PS50268">
    <property type="entry name" value="CADHERIN_2"/>
    <property type="match status" value="1"/>
</dbReference>
<keyword evidence="2" id="KW-1133">Transmembrane helix</keyword>
<keyword evidence="2" id="KW-0472">Membrane</keyword>
<dbReference type="EMBL" id="SJPY01000003">
    <property type="protein sequence ID" value="TWU43185.1"/>
    <property type="molecule type" value="Genomic_DNA"/>
</dbReference>
<dbReference type="GO" id="GO:0016020">
    <property type="term" value="C:membrane"/>
    <property type="evidence" value="ECO:0007669"/>
    <property type="project" value="InterPro"/>
</dbReference>
<dbReference type="RefSeq" id="WP_146599656.1">
    <property type="nucleotide sequence ID" value="NZ_SJPY01000003.1"/>
</dbReference>